<dbReference type="AlphaFoldDB" id="A0A9P0CMK9"/>
<accession>A0A9P0CMK9</accession>
<dbReference type="EMBL" id="OV651823">
    <property type="protein sequence ID" value="CAH1101387.1"/>
    <property type="molecule type" value="Genomic_DNA"/>
</dbReference>
<gene>
    <name evidence="2" type="ORF">PSYICH_LOCUS2983</name>
</gene>
<keyword evidence="3" id="KW-1185">Reference proteome</keyword>
<reference evidence="2" key="1">
    <citation type="submission" date="2022-01" db="EMBL/GenBank/DDBJ databases">
        <authorList>
            <person name="King R."/>
        </authorList>
    </citation>
    <scope>NUCLEOTIDE SEQUENCE</scope>
</reference>
<evidence type="ECO:0000256" key="1">
    <source>
        <dbReference type="SAM" id="SignalP"/>
    </source>
</evidence>
<feature type="chain" id="PRO_5040312524" evidence="1">
    <location>
        <begin position="20"/>
        <end position="230"/>
    </location>
</feature>
<sequence>MKSFGVLSLLLCVLAFVSAKDSDVSSAEENLRELAKALNDKMNTTILLDIITMGDKIKEKCPDIEDKIEHTMDRVGECVEAVDLGSDTFCSLIRKNFVKCMKPAKELITGCMPQESKDIPEMIEKMMMAMIDQACSSTVEEMLEMLNPCKMEKDPQTFPACKEVMTTMEQYKNKLPSKAMICQTMPKMRMCMKAVLDASCPNQITKNAHMKMQDAIDKAMKDDCDALNAA</sequence>
<evidence type="ECO:0000313" key="3">
    <source>
        <dbReference type="Proteomes" id="UP001153636"/>
    </source>
</evidence>
<feature type="signal peptide" evidence="1">
    <location>
        <begin position="1"/>
        <end position="19"/>
    </location>
</feature>
<dbReference type="Proteomes" id="UP001153636">
    <property type="component" value="Chromosome 11"/>
</dbReference>
<organism evidence="2 3">
    <name type="scientific">Psylliodes chrysocephalus</name>
    <dbReference type="NCBI Taxonomy" id="3402493"/>
    <lineage>
        <taxon>Eukaryota</taxon>
        <taxon>Metazoa</taxon>
        <taxon>Ecdysozoa</taxon>
        <taxon>Arthropoda</taxon>
        <taxon>Hexapoda</taxon>
        <taxon>Insecta</taxon>
        <taxon>Pterygota</taxon>
        <taxon>Neoptera</taxon>
        <taxon>Endopterygota</taxon>
        <taxon>Coleoptera</taxon>
        <taxon>Polyphaga</taxon>
        <taxon>Cucujiformia</taxon>
        <taxon>Chrysomeloidea</taxon>
        <taxon>Chrysomelidae</taxon>
        <taxon>Galerucinae</taxon>
        <taxon>Alticini</taxon>
        <taxon>Psylliodes</taxon>
    </lineage>
</organism>
<evidence type="ECO:0000313" key="2">
    <source>
        <dbReference type="EMBL" id="CAH1101387.1"/>
    </source>
</evidence>
<protein>
    <submittedName>
        <fullName evidence="2">Uncharacterized protein</fullName>
    </submittedName>
</protein>
<proteinExistence type="predicted"/>
<dbReference type="OrthoDB" id="6760427at2759"/>
<keyword evidence="1" id="KW-0732">Signal</keyword>
<name>A0A9P0CMK9_9CUCU</name>